<protein>
    <recommendedName>
        <fullName evidence="2">HTH luxR-type domain-containing protein</fullName>
    </recommendedName>
</protein>
<name>A0A0H5PYR7_9ZZZZ</name>
<accession>A0A0H5PYR7</accession>
<sequence length="88" mass="9979">MTNCNRIDPQYLDQIFPEKKLTIAQKQDALLYAMGASVNELAGMNDRHSDTVRKRLNETTLTVAGCTEIKNLRTVTLIRILNLLLMKS</sequence>
<evidence type="ECO:0000313" key="1">
    <source>
        <dbReference type="EMBL" id="CRY94886.1"/>
    </source>
</evidence>
<reference evidence="1" key="1">
    <citation type="submission" date="2015-06" db="EMBL/GenBank/DDBJ databases">
        <authorList>
            <person name="Joergensen T."/>
        </authorList>
    </citation>
    <scope>NUCLEOTIDE SEQUENCE</scope>
    <source>
        <plasmid evidence="1">pRGRH0397</plasmid>
    </source>
</reference>
<proteinExistence type="predicted"/>
<evidence type="ECO:0008006" key="2">
    <source>
        <dbReference type="Google" id="ProtNLM"/>
    </source>
</evidence>
<dbReference type="AlphaFoldDB" id="A0A0H5PYR7"/>
<organism evidence="1">
    <name type="scientific">uncultured prokaryote</name>
    <dbReference type="NCBI Taxonomy" id="198431"/>
    <lineage>
        <taxon>unclassified sequences</taxon>
        <taxon>environmental samples</taxon>
    </lineage>
</organism>
<dbReference type="EMBL" id="LN853045">
    <property type="protein sequence ID" value="CRY94886.1"/>
    <property type="molecule type" value="Genomic_DNA"/>
</dbReference>
<geneLocation type="plasmid" evidence="1">
    <name>pRGRH0397</name>
</geneLocation>
<keyword evidence="1" id="KW-0614">Plasmid</keyword>
<reference evidence="1" key="2">
    <citation type="submission" date="2015-07" db="EMBL/GenBank/DDBJ databases">
        <title>Plasmids, circular viruses and viroids from rat gut.</title>
        <authorList>
            <person name="Jorgensen T.J."/>
            <person name="Hansen M.A."/>
            <person name="Xu Z."/>
            <person name="Tabak M.A."/>
            <person name="Sorensen S.J."/>
            <person name="Hansen L.H."/>
        </authorList>
    </citation>
    <scope>NUCLEOTIDE SEQUENCE</scope>
    <source>
        <plasmid evidence="1">pRGRH0397</plasmid>
    </source>
</reference>